<dbReference type="NCBIfam" id="TIGR03916">
    <property type="entry name" value="rSAM_link_UDG"/>
    <property type="match status" value="1"/>
</dbReference>
<dbReference type="GO" id="GO:0003824">
    <property type="term" value="F:catalytic activity"/>
    <property type="evidence" value="ECO:0007669"/>
    <property type="project" value="InterPro"/>
</dbReference>
<keyword evidence="7" id="KW-1185">Reference proteome</keyword>
<dbReference type="InterPro" id="IPR013785">
    <property type="entry name" value="Aldolase_TIM"/>
</dbReference>
<dbReference type="InterPro" id="IPR007197">
    <property type="entry name" value="rSAM"/>
</dbReference>
<dbReference type="GO" id="GO:0046872">
    <property type="term" value="F:metal ion binding"/>
    <property type="evidence" value="ECO:0007669"/>
    <property type="project" value="UniProtKB-KW"/>
</dbReference>
<keyword evidence="2" id="KW-0479">Metal-binding</keyword>
<dbReference type="CDD" id="cd01335">
    <property type="entry name" value="Radical_SAM"/>
    <property type="match status" value="1"/>
</dbReference>
<dbReference type="SUPFAM" id="SSF102114">
    <property type="entry name" value="Radical SAM enzymes"/>
    <property type="match status" value="1"/>
</dbReference>
<keyword evidence="1" id="KW-0949">S-adenosyl-L-methionine</keyword>
<dbReference type="InterPro" id="IPR058240">
    <property type="entry name" value="rSAM_sf"/>
</dbReference>
<evidence type="ECO:0000256" key="3">
    <source>
        <dbReference type="ARBA" id="ARBA00023004"/>
    </source>
</evidence>
<dbReference type="EMBL" id="CP060490">
    <property type="protein sequence ID" value="QNL45845.1"/>
    <property type="molecule type" value="Genomic_DNA"/>
</dbReference>
<keyword evidence="3" id="KW-0408">Iron</keyword>
<dbReference type="KEGG" id="ohi:H8790_06580"/>
<dbReference type="PANTHER" id="PTHR21180">
    <property type="entry name" value="ENDONUCLEASE/EXONUCLEASE/PHOSPHATASE FAMILY DOMAIN-CONTAINING PROTEIN 1"/>
    <property type="match status" value="1"/>
</dbReference>
<dbReference type="Gene3D" id="3.20.20.70">
    <property type="entry name" value="Aldolase class I"/>
    <property type="match status" value="1"/>
</dbReference>
<evidence type="ECO:0000259" key="5">
    <source>
        <dbReference type="Pfam" id="PF04055"/>
    </source>
</evidence>
<evidence type="ECO:0000313" key="6">
    <source>
        <dbReference type="EMBL" id="QNL45845.1"/>
    </source>
</evidence>
<name>A0A7G9B8G4_9FIRM</name>
<dbReference type="SFLD" id="SFLDS00029">
    <property type="entry name" value="Radical_SAM"/>
    <property type="match status" value="1"/>
</dbReference>
<feature type="domain" description="Radical SAM core" evidence="5">
    <location>
        <begin position="61"/>
        <end position="192"/>
    </location>
</feature>
<dbReference type="Proteomes" id="UP000515960">
    <property type="component" value="Chromosome"/>
</dbReference>
<dbReference type="SFLD" id="SFLDG01102">
    <property type="entry name" value="Uncharacterised_Radical_SAM_Su"/>
    <property type="match status" value="1"/>
</dbReference>
<evidence type="ECO:0000256" key="1">
    <source>
        <dbReference type="ARBA" id="ARBA00022691"/>
    </source>
</evidence>
<evidence type="ECO:0000256" key="4">
    <source>
        <dbReference type="ARBA" id="ARBA00023014"/>
    </source>
</evidence>
<keyword evidence="4" id="KW-0411">Iron-sulfur</keyword>
<protein>
    <submittedName>
        <fullName evidence="6">Putative DNA modification/repair radical SAM protein</fullName>
    </submittedName>
</protein>
<dbReference type="RefSeq" id="WP_187334249.1">
    <property type="nucleotide sequence ID" value="NZ_CP060490.1"/>
</dbReference>
<gene>
    <name evidence="6" type="ORF">H8790_06580</name>
</gene>
<sequence>MELLEKLTILSDAAKYDAACTSSGSRRGFRQGYIGSTSSSVAGCCHSFSADGRCVTLLKVLMTNCCVYDCKYCVNRRSNDVRRTAFTPEELAELTIGFYRRNYIEGLFLSSGVLRSPDYTTELMIRSLTILRQQYRFNGYVHAKAIPGTSPELVNQLGLLADRLSVNIELPSESGLKALAPDKTKQAIFTPMRQIQQKNQENREELVKYRHAPKFAPAGQSTQLIVGATADSDLHILSLTQGLYDKYQLKRVFYSAYVPVVENALLPSKETKPPLLREHRLYQADWLLRFYGFRAEELLDQEHPDFNPLVDPKCSWALAHLDFFPVEVNTADYETLLRIPGVGVRSAKRILVSRRAGPLHHEDLRKLGVVMKRAQYFLTAGGKMAEGLRFSPDSLLRGLIAAERPSLPLPQAEQLSLFDAG</sequence>
<dbReference type="GO" id="GO:0051536">
    <property type="term" value="F:iron-sulfur cluster binding"/>
    <property type="evidence" value="ECO:0007669"/>
    <property type="project" value="UniProtKB-KW"/>
</dbReference>
<dbReference type="Pfam" id="PF04055">
    <property type="entry name" value="Radical_SAM"/>
    <property type="match status" value="1"/>
</dbReference>
<dbReference type="Gene3D" id="1.10.150.320">
    <property type="entry name" value="Photosystem II 12 kDa extrinsic protein"/>
    <property type="match status" value="1"/>
</dbReference>
<accession>A0A7G9B8G4</accession>
<evidence type="ECO:0000313" key="7">
    <source>
        <dbReference type="Proteomes" id="UP000515960"/>
    </source>
</evidence>
<dbReference type="InterPro" id="IPR010994">
    <property type="entry name" value="RuvA_2-like"/>
</dbReference>
<dbReference type="SUPFAM" id="SSF47781">
    <property type="entry name" value="RuvA domain 2-like"/>
    <property type="match status" value="1"/>
</dbReference>
<dbReference type="AlphaFoldDB" id="A0A7G9B8G4"/>
<reference evidence="6 7" key="1">
    <citation type="submission" date="2020-08" db="EMBL/GenBank/DDBJ databases">
        <authorList>
            <person name="Liu C."/>
            <person name="Sun Q."/>
        </authorList>
    </citation>
    <scope>NUCLEOTIDE SEQUENCE [LARGE SCALE GENOMIC DNA]</scope>
    <source>
        <strain evidence="6 7">NSJ-62</strain>
    </source>
</reference>
<dbReference type="PANTHER" id="PTHR21180:SF9">
    <property type="entry name" value="TYPE II SECRETION SYSTEM PROTEIN K"/>
    <property type="match status" value="1"/>
</dbReference>
<proteinExistence type="predicted"/>
<dbReference type="InterPro" id="IPR051675">
    <property type="entry name" value="Endo/Exo/Phosphatase_dom_1"/>
</dbReference>
<organism evidence="6 7">
    <name type="scientific">Oscillibacter hominis</name>
    <dbReference type="NCBI Taxonomy" id="2763056"/>
    <lineage>
        <taxon>Bacteria</taxon>
        <taxon>Bacillati</taxon>
        <taxon>Bacillota</taxon>
        <taxon>Clostridia</taxon>
        <taxon>Eubacteriales</taxon>
        <taxon>Oscillospiraceae</taxon>
        <taxon>Oscillibacter</taxon>
    </lineage>
</organism>
<dbReference type="InterPro" id="IPR023874">
    <property type="entry name" value="DNA_rSAM_put"/>
</dbReference>
<evidence type="ECO:0000256" key="2">
    <source>
        <dbReference type="ARBA" id="ARBA00022723"/>
    </source>
</evidence>